<dbReference type="STRING" id="137265.SAMN05421684_6991"/>
<dbReference type="AlphaFoldDB" id="A0A1H3UE40"/>
<dbReference type="Proteomes" id="UP000199632">
    <property type="component" value="Unassembled WGS sequence"/>
</dbReference>
<dbReference type="RefSeq" id="WP_090801518.1">
    <property type="nucleotide sequence ID" value="NZ_BOND01000005.1"/>
</dbReference>
<proteinExistence type="predicted"/>
<keyword evidence="2" id="KW-1185">Reference proteome</keyword>
<reference evidence="2" key="1">
    <citation type="submission" date="2016-10" db="EMBL/GenBank/DDBJ databases">
        <authorList>
            <person name="Varghese N."/>
            <person name="Submissions S."/>
        </authorList>
    </citation>
    <scope>NUCLEOTIDE SEQUENCE [LARGE SCALE GENOMIC DNA]</scope>
    <source>
        <strain evidence="2">DSM 44718</strain>
    </source>
</reference>
<gene>
    <name evidence="1" type="ORF">SAMN05421684_6991</name>
</gene>
<name>A0A1H3UE40_9ACTN</name>
<accession>A0A1H3UE40</accession>
<organism evidence="1 2">
    <name type="scientific">Asanoa ishikariensis</name>
    <dbReference type="NCBI Taxonomy" id="137265"/>
    <lineage>
        <taxon>Bacteria</taxon>
        <taxon>Bacillati</taxon>
        <taxon>Actinomycetota</taxon>
        <taxon>Actinomycetes</taxon>
        <taxon>Micromonosporales</taxon>
        <taxon>Micromonosporaceae</taxon>
        <taxon>Asanoa</taxon>
    </lineage>
</organism>
<sequence>MRSHIEKPVAVGGAALAVTAAVAGVTIAGEQLAPTEVAAKVASFASALPVIEQADLVELMTSDDSVLATAVQAARNMGRTATLGFAAHGS</sequence>
<protein>
    <submittedName>
        <fullName evidence="1">Uncharacterized protein</fullName>
    </submittedName>
</protein>
<evidence type="ECO:0000313" key="2">
    <source>
        <dbReference type="Proteomes" id="UP000199632"/>
    </source>
</evidence>
<evidence type="ECO:0000313" key="1">
    <source>
        <dbReference type="EMBL" id="SDZ60125.1"/>
    </source>
</evidence>
<dbReference type="EMBL" id="FNQB01000004">
    <property type="protein sequence ID" value="SDZ60125.1"/>
    <property type="molecule type" value="Genomic_DNA"/>
</dbReference>